<dbReference type="EC" id="1.1.1.133" evidence="2"/>
<dbReference type="AlphaFoldDB" id="A0A7L9QC67"/>
<dbReference type="EMBL" id="MW000469">
    <property type="protein sequence ID" value="QOL00446.1"/>
    <property type="molecule type" value="Genomic_DNA"/>
</dbReference>
<dbReference type="InterPro" id="IPR029903">
    <property type="entry name" value="RmlD-like-bd"/>
</dbReference>
<sequence>MILLIGGSGQLGTALQDVWTGRALEAPARAELDFLDPAALAAALDRVAPTCVVNCSAFHNVEQCEQTPALAFAANALAVDAAAQACARRDIVFATISTDYVFDGTAGRAYDETDAPNPLSAYGASKLAGELLVRRHGPRHLIIRTAGVFGTAGTSNKGYTFIERILQQAERGEALRIVDNMTFSPSYAPHIARVIADLVDGACYGTHHVTGGGATTWYAFAKAALDGARIAADLTAIQYDTFGSGTKRPLYSALRSVTLGPAGIEAAPPWEAGVAAFLAARARRLART</sequence>
<dbReference type="Pfam" id="PF04321">
    <property type="entry name" value="RmlD_sub_bind"/>
    <property type="match status" value="1"/>
</dbReference>
<keyword evidence="2" id="KW-0560">Oxidoreductase</keyword>
<protein>
    <submittedName>
        <fullName evidence="2">dTDP-4-dehydrorhamnose reductase</fullName>
        <ecNumber evidence="2">1.1.1.133</ecNumber>
    </submittedName>
</protein>
<feature type="domain" description="RmlD-like substrate binding" evidence="1">
    <location>
        <begin position="2"/>
        <end position="280"/>
    </location>
</feature>
<dbReference type="Gene3D" id="3.90.25.10">
    <property type="entry name" value="UDP-galactose 4-epimerase, domain 1"/>
    <property type="match status" value="1"/>
</dbReference>
<dbReference type="CDD" id="cd05254">
    <property type="entry name" value="dTDP_HR_like_SDR_e"/>
    <property type="match status" value="1"/>
</dbReference>
<dbReference type="InterPro" id="IPR005913">
    <property type="entry name" value="dTDP_dehydrorham_reduct"/>
</dbReference>
<proteinExistence type="predicted"/>
<dbReference type="PANTHER" id="PTHR10491">
    <property type="entry name" value="DTDP-4-DEHYDRORHAMNOSE REDUCTASE"/>
    <property type="match status" value="1"/>
</dbReference>
<dbReference type="Gene3D" id="3.40.50.720">
    <property type="entry name" value="NAD(P)-binding Rossmann-like Domain"/>
    <property type="match status" value="1"/>
</dbReference>
<dbReference type="NCBIfam" id="TIGR01214">
    <property type="entry name" value="rmlD"/>
    <property type="match status" value="1"/>
</dbReference>
<evidence type="ECO:0000313" key="2">
    <source>
        <dbReference type="EMBL" id="QOL00446.1"/>
    </source>
</evidence>
<accession>A0A7L9QC67</accession>
<dbReference type="InterPro" id="IPR036291">
    <property type="entry name" value="NAD(P)-bd_dom_sf"/>
</dbReference>
<reference evidence="2" key="1">
    <citation type="submission" date="2020-09" db="EMBL/GenBank/DDBJ databases">
        <title>A new high-throughput screening method to detect antimicrobial volatiles from metagenomic clone libraries.</title>
        <authorList>
            <person name="Stocker F."/>
            <person name="Obermeier M."/>
            <person name="Resch K."/>
            <person name="Berg G."/>
            <person name="Mueller Bogota C.A."/>
        </authorList>
    </citation>
    <scope>NUCLEOTIDE SEQUENCE</scope>
</reference>
<gene>
    <name evidence="2" type="primary">rfbD</name>
</gene>
<dbReference type="PANTHER" id="PTHR10491:SF4">
    <property type="entry name" value="METHIONINE ADENOSYLTRANSFERASE 2 SUBUNIT BETA"/>
    <property type="match status" value="1"/>
</dbReference>
<dbReference type="SUPFAM" id="SSF51735">
    <property type="entry name" value="NAD(P)-binding Rossmann-fold domains"/>
    <property type="match status" value="1"/>
</dbReference>
<organism evidence="2">
    <name type="scientific">uncultured organism</name>
    <dbReference type="NCBI Taxonomy" id="155900"/>
    <lineage>
        <taxon>unclassified sequences</taxon>
        <taxon>environmental samples</taxon>
    </lineage>
</organism>
<evidence type="ECO:0000259" key="1">
    <source>
        <dbReference type="Pfam" id="PF04321"/>
    </source>
</evidence>
<name>A0A7L9QC67_9ZZZZ</name>
<dbReference type="GO" id="GO:0008831">
    <property type="term" value="F:dTDP-4-dehydrorhamnose reductase activity"/>
    <property type="evidence" value="ECO:0007669"/>
    <property type="project" value="UniProtKB-EC"/>
</dbReference>